<dbReference type="Proteomes" id="UP000709295">
    <property type="component" value="Unassembled WGS sequence"/>
</dbReference>
<keyword evidence="2" id="KW-1185">Reference proteome</keyword>
<gene>
    <name evidence="1" type="ORF">JG688_00008148</name>
</gene>
<dbReference type="EMBL" id="JAENGY010000418">
    <property type="protein sequence ID" value="KAG6963448.1"/>
    <property type="molecule type" value="Genomic_DNA"/>
</dbReference>
<sequence>MGNCVLGQTSRQCRHRRQGAHDSHDDCLTLRIQSLNENSKRLIYGVTGASCWQLQLFKLVICTAAPHKVTTVLW</sequence>
<accession>A0A8J5MG93</accession>
<organism evidence="1 2">
    <name type="scientific">Phytophthora aleatoria</name>
    <dbReference type="NCBI Taxonomy" id="2496075"/>
    <lineage>
        <taxon>Eukaryota</taxon>
        <taxon>Sar</taxon>
        <taxon>Stramenopiles</taxon>
        <taxon>Oomycota</taxon>
        <taxon>Peronosporomycetes</taxon>
        <taxon>Peronosporales</taxon>
        <taxon>Peronosporaceae</taxon>
        <taxon>Phytophthora</taxon>
    </lineage>
</organism>
<evidence type="ECO:0000313" key="1">
    <source>
        <dbReference type="EMBL" id="KAG6963448.1"/>
    </source>
</evidence>
<proteinExistence type="predicted"/>
<dbReference type="AlphaFoldDB" id="A0A8J5MG93"/>
<name>A0A8J5MG93_9STRA</name>
<comment type="caution">
    <text evidence="1">The sequence shown here is derived from an EMBL/GenBank/DDBJ whole genome shotgun (WGS) entry which is preliminary data.</text>
</comment>
<reference evidence="1" key="1">
    <citation type="submission" date="2021-01" db="EMBL/GenBank/DDBJ databases">
        <title>Phytophthora aleatoria, a newly-described species from Pinus radiata is distinct from Phytophthora cactorum isolates based on comparative genomics.</title>
        <authorList>
            <person name="Mcdougal R."/>
            <person name="Panda P."/>
            <person name="Williams N."/>
            <person name="Studholme D.J."/>
        </authorList>
    </citation>
    <scope>NUCLEOTIDE SEQUENCE</scope>
    <source>
        <strain evidence="1">NZFS 4037</strain>
    </source>
</reference>
<evidence type="ECO:0000313" key="2">
    <source>
        <dbReference type="Proteomes" id="UP000709295"/>
    </source>
</evidence>
<protein>
    <submittedName>
        <fullName evidence="1">Uncharacterized protein</fullName>
    </submittedName>
</protein>